<dbReference type="InterPro" id="IPR014543">
    <property type="entry name" value="UCP028291"/>
</dbReference>
<dbReference type="EMBL" id="SJFN01000032">
    <property type="protein sequence ID" value="TBW34639.1"/>
    <property type="molecule type" value="Genomic_DNA"/>
</dbReference>
<gene>
    <name evidence="1" type="ORF">EYW49_17995</name>
</gene>
<organism evidence="1 2">
    <name type="scientific">Siculibacillus lacustris</name>
    <dbReference type="NCBI Taxonomy" id="1549641"/>
    <lineage>
        <taxon>Bacteria</taxon>
        <taxon>Pseudomonadati</taxon>
        <taxon>Pseudomonadota</taxon>
        <taxon>Alphaproteobacteria</taxon>
        <taxon>Hyphomicrobiales</taxon>
        <taxon>Ancalomicrobiaceae</taxon>
        <taxon>Siculibacillus</taxon>
    </lineage>
</organism>
<comment type="caution">
    <text evidence="1">The sequence shown here is derived from an EMBL/GenBank/DDBJ whole genome shotgun (WGS) entry which is preliminary data.</text>
</comment>
<dbReference type="PIRSF" id="PIRSF028291">
    <property type="entry name" value="UCP028291"/>
    <property type="match status" value="1"/>
</dbReference>
<dbReference type="RefSeq" id="WP_131311016.1">
    <property type="nucleotide sequence ID" value="NZ_SJFN01000032.1"/>
</dbReference>
<protein>
    <submittedName>
        <fullName evidence="1">DUF2218 domain-containing protein</fullName>
    </submittedName>
</protein>
<evidence type="ECO:0000313" key="2">
    <source>
        <dbReference type="Proteomes" id="UP000292781"/>
    </source>
</evidence>
<dbReference type="OrthoDB" id="9806511at2"/>
<dbReference type="Proteomes" id="UP000292781">
    <property type="component" value="Unassembled WGS sequence"/>
</dbReference>
<dbReference type="AlphaFoldDB" id="A0A4Q9VHM0"/>
<proteinExistence type="predicted"/>
<name>A0A4Q9VHM0_9HYPH</name>
<keyword evidence="2" id="KW-1185">Reference proteome</keyword>
<reference evidence="1 2" key="1">
    <citation type="submission" date="2019-02" db="EMBL/GenBank/DDBJ databases">
        <title>Siculibacillus lacustris gen. nov., sp. nov., a new rosette-forming bacterium isolated from a freshwater crater lake (Lake St. Ana, Romania).</title>
        <authorList>
            <person name="Felfoldi T."/>
            <person name="Marton Z."/>
            <person name="Szabo A."/>
            <person name="Mentes A."/>
            <person name="Boka K."/>
            <person name="Marialigeti K."/>
            <person name="Mathe I."/>
            <person name="Koncz M."/>
            <person name="Schumann P."/>
            <person name="Toth E."/>
        </authorList>
    </citation>
    <scope>NUCLEOTIDE SEQUENCE [LARGE SCALE GENOMIC DNA]</scope>
    <source>
        <strain evidence="1 2">SA-279</strain>
    </source>
</reference>
<accession>A0A4Q9VHM0</accession>
<evidence type="ECO:0000313" key="1">
    <source>
        <dbReference type="EMBL" id="TBW34639.1"/>
    </source>
</evidence>
<sequence length="98" mass="10726">MTENSFRAVAQIATADASRYLQQLCKHFAHKLPTTFDPTAGRIDFPLGPVTLAATAERLDLAVASDDAARLADLQDVVERHLVRFAFRETLAVAWAAT</sequence>
<dbReference type="Gene3D" id="3.30.310.50">
    <property type="entry name" value="Alpha-D-phosphohexomutase, C-terminal domain"/>
    <property type="match status" value="1"/>
</dbReference>
<dbReference type="Pfam" id="PF09981">
    <property type="entry name" value="DUF2218"/>
    <property type="match status" value="1"/>
</dbReference>